<dbReference type="Pfam" id="PF00156">
    <property type="entry name" value="Pribosyltran"/>
    <property type="match status" value="1"/>
</dbReference>
<proteinExistence type="predicted"/>
<dbReference type="RefSeq" id="WP_200891736.1">
    <property type="nucleotide sequence ID" value="NZ_BAFN01000001.1"/>
</dbReference>
<dbReference type="SUPFAM" id="SSF53271">
    <property type="entry name" value="PRTase-like"/>
    <property type="match status" value="1"/>
</dbReference>
<evidence type="ECO:0000313" key="2">
    <source>
        <dbReference type="EMBL" id="GAN33602.1"/>
    </source>
</evidence>
<comment type="caution">
    <text evidence="2">The sequence shown here is derived from an EMBL/GenBank/DDBJ whole genome shotgun (WGS) entry which is preliminary data.</text>
</comment>
<dbReference type="Gene3D" id="3.40.50.2020">
    <property type="match status" value="1"/>
</dbReference>
<gene>
    <name evidence="2" type="ORF">BROSI_A2128</name>
</gene>
<dbReference type="InterPro" id="IPR029057">
    <property type="entry name" value="PRTase-like"/>
</dbReference>
<feature type="domain" description="Phosphoribosyltransferase" evidence="1">
    <location>
        <begin position="17"/>
        <end position="174"/>
    </location>
</feature>
<sequence>MKNIIFENRRDAGRQLAEVFTKRDYSNQPLAVLGIPRGGVVVADEVAGALSSPLDVVIVRKLRAPYQPELGIGAVVDGDNINIINEELVRALGVSSDYLNSEIACQREEIERRLRIYRGDRLAPEVTGKTVIVIDDGIATGYTFRAALEGLRRRKPAWLVAAAPVAAQSSIDMLSAFADEMVFLSTPVSFFSVGTWYHDFDQVSDEEAVAILHRSWSRFKPQKPVEN</sequence>
<evidence type="ECO:0000259" key="1">
    <source>
        <dbReference type="Pfam" id="PF00156"/>
    </source>
</evidence>
<protein>
    <recommendedName>
        <fullName evidence="1">Phosphoribosyltransferase domain-containing protein</fullName>
    </recommendedName>
</protein>
<keyword evidence="3" id="KW-1185">Reference proteome</keyword>
<dbReference type="CDD" id="cd06223">
    <property type="entry name" value="PRTases_typeI"/>
    <property type="match status" value="1"/>
</dbReference>
<reference evidence="3" key="1">
    <citation type="journal article" date="2015" name="Genome Announc.">
        <title>Draft Genome Sequence of an Anaerobic Ammonium-Oxidizing Bacterium, "Candidatus Brocadia sinica".</title>
        <authorList>
            <person name="Oshiki M."/>
            <person name="Shinyako-Hata K."/>
            <person name="Satoh H."/>
            <person name="Okabe S."/>
        </authorList>
    </citation>
    <scope>NUCLEOTIDE SEQUENCE [LARGE SCALE GENOMIC DNA]</scope>
    <source>
        <strain evidence="3">JPN1</strain>
    </source>
</reference>
<accession>A0ABQ0JY41</accession>
<organism evidence="2 3">
    <name type="scientific">Candidatus Brocadia sinica JPN1</name>
    <dbReference type="NCBI Taxonomy" id="1197129"/>
    <lineage>
        <taxon>Bacteria</taxon>
        <taxon>Pseudomonadati</taxon>
        <taxon>Planctomycetota</taxon>
        <taxon>Candidatus Brocadiia</taxon>
        <taxon>Candidatus Brocadiales</taxon>
        <taxon>Candidatus Brocadiaceae</taxon>
        <taxon>Candidatus Brocadia</taxon>
    </lineage>
</organism>
<name>A0ABQ0JY41_9BACT</name>
<dbReference type="Proteomes" id="UP000032309">
    <property type="component" value="Unassembled WGS sequence"/>
</dbReference>
<evidence type="ECO:0000313" key="3">
    <source>
        <dbReference type="Proteomes" id="UP000032309"/>
    </source>
</evidence>
<dbReference type="EMBL" id="BAFN01000001">
    <property type="protein sequence ID" value="GAN33602.1"/>
    <property type="molecule type" value="Genomic_DNA"/>
</dbReference>
<dbReference type="Gene3D" id="3.30.1310.20">
    <property type="entry name" value="PRTase-like"/>
    <property type="match status" value="1"/>
</dbReference>
<dbReference type="InterPro" id="IPR000836">
    <property type="entry name" value="PRTase_dom"/>
</dbReference>